<dbReference type="AlphaFoldDB" id="A0A318UBN0"/>
<dbReference type="Proteomes" id="UP000248198">
    <property type="component" value="Unassembled WGS sequence"/>
</dbReference>
<organism evidence="1 2">
    <name type="scientific">Pedobacter nutrimenti</name>
    <dbReference type="NCBI Taxonomy" id="1241337"/>
    <lineage>
        <taxon>Bacteria</taxon>
        <taxon>Pseudomonadati</taxon>
        <taxon>Bacteroidota</taxon>
        <taxon>Sphingobacteriia</taxon>
        <taxon>Sphingobacteriales</taxon>
        <taxon>Sphingobacteriaceae</taxon>
        <taxon>Pedobacter</taxon>
    </lineage>
</organism>
<evidence type="ECO:0000313" key="1">
    <source>
        <dbReference type="EMBL" id="PYF73842.1"/>
    </source>
</evidence>
<comment type="caution">
    <text evidence="1">The sequence shown here is derived from an EMBL/GenBank/DDBJ whole genome shotgun (WGS) entry which is preliminary data.</text>
</comment>
<proteinExistence type="predicted"/>
<gene>
    <name evidence="1" type="ORF">B0O44_10411</name>
</gene>
<accession>A0A318UBN0</accession>
<keyword evidence="2" id="KW-1185">Reference proteome</keyword>
<evidence type="ECO:0000313" key="2">
    <source>
        <dbReference type="Proteomes" id="UP000248198"/>
    </source>
</evidence>
<reference evidence="1 2" key="1">
    <citation type="submission" date="2018-06" db="EMBL/GenBank/DDBJ databases">
        <title>Genomic Encyclopedia of Archaeal and Bacterial Type Strains, Phase II (KMG-II): from individual species to whole genera.</title>
        <authorList>
            <person name="Goeker M."/>
        </authorList>
    </citation>
    <scope>NUCLEOTIDE SEQUENCE [LARGE SCALE GENOMIC DNA]</scope>
    <source>
        <strain evidence="1 2">DSM 27372</strain>
    </source>
</reference>
<dbReference type="EMBL" id="QKLU01000004">
    <property type="protein sequence ID" value="PYF73842.1"/>
    <property type="molecule type" value="Genomic_DNA"/>
</dbReference>
<protein>
    <submittedName>
        <fullName evidence="1">Uncharacterized protein</fullName>
    </submittedName>
</protein>
<name>A0A318UBN0_9SPHI</name>
<sequence length="61" mass="6745">MILTFVSSKKDKAEVSTKVYPKTVSIEYKCKVASGIPSGLNLIYTNENGGMHLAHQRTIVF</sequence>